<proteinExistence type="predicted"/>
<reference evidence="1 2" key="1">
    <citation type="submission" date="2023-08" db="EMBL/GenBank/DDBJ databases">
        <title>A Necator americanus chromosomal reference genome.</title>
        <authorList>
            <person name="Ilik V."/>
            <person name="Petrzelkova K.J."/>
            <person name="Pardy F."/>
            <person name="Fuh T."/>
            <person name="Niatou-Singa F.S."/>
            <person name="Gouil Q."/>
            <person name="Baker L."/>
            <person name="Ritchie M.E."/>
            <person name="Jex A.R."/>
            <person name="Gazzola D."/>
            <person name="Li H."/>
            <person name="Toshio Fujiwara R."/>
            <person name="Zhan B."/>
            <person name="Aroian R.V."/>
            <person name="Pafco B."/>
            <person name="Schwarz E.M."/>
        </authorList>
    </citation>
    <scope>NUCLEOTIDE SEQUENCE [LARGE SCALE GENOMIC DNA]</scope>
    <source>
        <strain evidence="1 2">Aroian</strain>
        <tissue evidence="1">Whole animal</tissue>
    </source>
</reference>
<gene>
    <name evidence="1" type="primary">Necator_chrV.g18156</name>
    <name evidence="1" type="ORF">RB195_013365</name>
</gene>
<name>A0ABR1DV87_NECAM</name>
<evidence type="ECO:0000313" key="1">
    <source>
        <dbReference type="EMBL" id="KAK6754319.1"/>
    </source>
</evidence>
<protein>
    <submittedName>
        <fullName evidence="1">Uncharacterized protein</fullName>
    </submittedName>
</protein>
<sequence length="78" mass="8917">MVYFLPFILTLFQGISRERPGVSLYVLPKLPSQDFRRSNRGSESLSMRGSAVTTRRLMVWYCPHPSEVGKLIETRLSG</sequence>
<dbReference type="EMBL" id="JAVFWL010000005">
    <property type="protein sequence ID" value="KAK6754319.1"/>
    <property type="molecule type" value="Genomic_DNA"/>
</dbReference>
<evidence type="ECO:0000313" key="2">
    <source>
        <dbReference type="Proteomes" id="UP001303046"/>
    </source>
</evidence>
<accession>A0ABR1DV87</accession>
<comment type="caution">
    <text evidence="1">The sequence shown here is derived from an EMBL/GenBank/DDBJ whole genome shotgun (WGS) entry which is preliminary data.</text>
</comment>
<keyword evidence="2" id="KW-1185">Reference proteome</keyword>
<dbReference type="Proteomes" id="UP001303046">
    <property type="component" value="Unassembled WGS sequence"/>
</dbReference>
<organism evidence="1 2">
    <name type="scientific">Necator americanus</name>
    <name type="common">Human hookworm</name>
    <dbReference type="NCBI Taxonomy" id="51031"/>
    <lineage>
        <taxon>Eukaryota</taxon>
        <taxon>Metazoa</taxon>
        <taxon>Ecdysozoa</taxon>
        <taxon>Nematoda</taxon>
        <taxon>Chromadorea</taxon>
        <taxon>Rhabditida</taxon>
        <taxon>Rhabditina</taxon>
        <taxon>Rhabditomorpha</taxon>
        <taxon>Strongyloidea</taxon>
        <taxon>Ancylostomatidae</taxon>
        <taxon>Bunostominae</taxon>
        <taxon>Necator</taxon>
    </lineage>
</organism>